<evidence type="ECO:0000256" key="1">
    <source>
        <dbReference type="ARBA" id="ARBA00007074"/>
    </source>
</evidence>
<keyword evidence="8" id="KW-1185">Reference proteome</keyword>
<evidence type="ECO:0000256" key="3">
    <source>
        <dbReference type="ARBA" id="ARBA00022801"/>
    </source>
</evidence>
<dbReference type="EMBL" id="QGKM01000059">
    <property type="protein sequence ID" value="PWQ94080.1"/>
    <property type="molecule type" value="Genomic_DNA"/>
</dbReference>
<reference evidence="7 8" key="1">
    <citation type="submission" date="2018-05" db="EMBL/GenBank/DDBJ databases">
        <title>Leucothrix arctica sp. nov., isolated from Arctic seawater.</title>
        <authorList>
            <person name="Choi A."/>
            <person name="Baek K."/>
        </authorList>
    </citation>
    <scope>NUCLEOTIDE SEQUENCE [LARGE SCALE GENOMIC DNA]</scope>
    <source>
        <strain evidence="7 8">JCM 18388</strain>
    </source>
</reference>
<dbReference type="OrthoDB" id="9807055at2"/>
<evidence type="ECO:0000256" key="4">
    <source>
        <dbReference type="ARBA" id="ARBA00022807"/>
    </source>
</evidence>
<keyword evidence="4" id="KW-0788">Thiol protease</keyword>
<keyword evidence="5" id="KW-0732">Signal</keyword>
<feature type="chain" id="PRO_5016366254" description="NlpC/P60 domain-containing protein" evidence="5">
    <location>
        <begin position="23"/>
        <end position="229"/>
    </location>
</feature>
<feature type="signal peptide" evidence="5">
    <location>
        <begin position="1"/>
        <end position="22"/>
    </location>
</feature>
<evidence type="ECO:0000256" key="5">
    <source>
        <dbReference type="SAM" id="SignalP"/>
    </source>
</evidence>
<accession>A0A317CCP5</accession>
<sequence>MMKPVNYLTLLFIGTLTLPANAQYTQMVVDDQNRVLPIFFTEPQPVIEPAMVPTRQQFPNNNPVVMQNPLPPIVNIPSPPQRQTISRQAIHPKTDPIRGPYLISQARHRIMDAAHAAIGIPYIYGGNNPARGLDCSSLMQFIHKQAIGMSLPRTAAAQRDKSKTIQFQDLQPGDLLFFKINSRTNHVGIYIGYGKFIHASSSNRRAVVASMELPYWKKRFVKFGSYLNS</sequence>
<dbReference type="GO" id="GO:0008234">
    <property type="term" value="F:cysteine-type peptidase activity"/>
    <property type="evidence" value="ECO:0007669"/>
    <property type="project" value="UniProtKB-KW"/>
</dbReference>
<feature type="domain" description="NlpC/P60" evidence="6">
    <location>
        <begin position="104"/>
        <end position="227"/>
    </location>
</feature>
<dbReference type="PANTHER" id="PTHR47053">
    <property type="entry name" value="MUREIN DD-ENDOPEPTIDASE MEPH-RELATED"/>
    <property type="match status" value="1"/>
</dbReference>
<dbReference type="GO" id="GO:0006508">
    <property type="term" value="P:proteolysis"/>
    <property type="evidence" value="ECO:0007669"/>
    <property type="project" value="UniProtKB-KW"/>
</dbReference>
<evidence type="ECO:0000313" key="7">
    <source>
        <dbReference type="EMBL" id="PWQ94080.1"/>
    </source>
</evidence>
<organism evidence="7 8">
    <name type="scientific">Leucothrix pacifica</name>
    <dbReference type="NCBI Taxonomy" id="1247513"/>
    <lineage>
        <taxon>Bacteria</taxon>
        <taxon>Pseudomonadati</taxon>
        <taxon>Pseudomonadota</taxon>
        <taxon>Gammaproteobacteria</taxon>
        <taxon>Thiotrichales</taxon>
        <taxon>Thiotrichaceae</taxon>
        <taxon>Leucothrix</taxon>
    </lineage>
</organism>
<comment type="caution">
    <text evidence="7">The sequence shown here is derived from an EMBL/GenBank/DDBJ whole genome shotgun (WGS) entry which is preliminary data.</text>
</comment>
<dbReference type="AlphaFoldDB" id="A0A317CCP5"/>
<evidence type="ECO:0000256" key="2">
    <source>
        <dbReference type="ARBA" id="ARBA00022670"/>
    </source>
</evidence>
<keyword evidence="3" id="KW-0378">Hydrolase</keyword>
<comment type="similarity">
    <text evidence="1">Belongs to the peptidase C40 family.</text>
</comment>
<evidence type="ECO:0000313" key="8">
    <source>
        <dbReference type="Proteomes" id="UP000245539"/>
    </source>
</evidence>
<gene>
    <name evidence="7" type="ORF">DKW60_17405</name>
</gene>
<dbReference type="InterPro" id="IPR051202">
    <property type="entry name" value="Peptidase_C40"/>
</dbReference>
<dbReference type="InterPro" id="IPR038765">
    <property type="entry name" value="Papain-like_cys_pep_sf"/>
</dbReference>
<evidence type="ECO:0000259" key="6">
    <source>
        <dbReference type="PROSITE" id="PS51935"/>
    </source>
</evidence>
<dbReference type="Proteomes" id="UP000245539">
    <property type="component" value="Unassembled WGS sequence"/>
</dbReference>
<keyword evidence="2" id="KW-0645">Protease</keyword>
<proteinExistence type="inferred from homology"/>
<dbReference type="Pfam" id="PF00877">
    <property type="entry name" value="NLPC_P60"/>
    <property type="match status" value="1"/>
</dbReference>
<dbReference type="PANTHER" id="PTHR47053:SF1">
    <property type="entry name" value="MUREIN DD-ENDOPEPTIDASE MEPH-RELATED"/>
    <property type="match status" value="1"/>
</dbReference>
<dbReference type="SUPFAM" id="SSF54001">
    <property type="entry name" value="Cysteine proteinases"/>
    <property type="match status" value="1"/>
</dbReference>
<protein>
    <recommendedName>
        <fullName evidence="6">NlpC/P60 domain-containing protein</fullName>
    </recommendedName>
</protein>
<dbReference type="PROSITE" id="PS51935">
    <property type="entry name" value="NLPC_P60"/>
    <property type="match status" value="1"/>
</dbReference>
<dbReference type="Gene3D" id="3.90.1720.10">
    <property type="entry name" value="endopeptidase domain like (from Nostoc punctiforme)"/>
    <property type="match status" value="1"/>
</dbReference>
<dbReference type="RefSeq" id="WP_109838944.1">
    <property type="nucleotide sequence ID" value="NZ_QGKM01000059.1"/>
</dbReference>
<dbReference type="InterPro" id="IPR000064">
    <property type="entry name" value="NLP_P60_dom"/>
</dbReference>
<name>A0A317CCP5_9GAMM</name>